<dbReference type="PANTHER" id="PTHR45934:SF20">
    <property type="entry name" value="MONOOXYGENASE 2-RELATED"/>
    <property type="match status" value="1"/>
</dbReference>
<evidence type="ECO:0000256" key="1">
    <source>
        <dbReference type="ARBA" id="ARBA00023002"/>
    </source>
</evidence>
<organism evidence="4 5">
    <name type="scientific">Castilleja foliolosa</name>
    <dbReference type="NCBI Taxonomy" id="1961234"/>
    <lineage>
        <taxon>Eukaryota</taxon>
        <taxon>Viridiplantae</taxon>
        <taxon>Streptophyta</taxon>
        <taxon>Embryophyta</taxon>
        <taxon>Tracheophyta</taxon>
        <taxon>Spermatophyta</taxon>
        <taxon>Magnoliopsida</taxon>
        <taxon>eudicotyledons</taxon>
        <taxon>Gunneridae</taxon>
        <taxon>Pentapetalae</taxon>
        <taxon>asterids</taxon>
        <taxon>lamiids</taxon>
        <taxon>Lamiales</taxon>
        <taxon>Orobanchaceae</taxon>
        <taxon>Pedicularideae</taxon>
        <taxon>Castillejinae</taxon>
        <taxon>Castilleja</taxon>
    </lineage>
</organism>
<evidence type="ECO:0000313" key="5">
    <source>
        <dbReference type="Proteomes" id="UP001632038"/>
    </source>
</evidence>
<gene>
    <name evidence="4" type="ORF">CASFOL_028682</name>
</gene>
<keyword evidence="3" id="KW-1133">Transmembrane helix</keyword>
<dbReference type="AlphaFoldDB" id="A0ABD3CDE5"/>
<comment type="caution">
    <text evidence="4">The sequence shown here is derived from an EMBL/GenBank/DDBJ whole genome shotgun (WGS) entry which is preliminary data.</text>
</comment>
<dbReference type="InterPro" id="IPR044560">
    <property type="entry name" value="MOase"/>
</dbReference>
<dbReference type="PANTHER" id="PTHR45934">
    <property type="entry name" value="FAD/NAD(P)-BINDING OXIDOREDUCTASE FAMILY PROTEIN"/>
    <property type="match status" value="1"/>
</dbReference>
<protein>
    <recommendedName>
        <fullName evidence="6">FAD-binding domain-containing protein</fullName>
    </recommendedName>
</protein>
<feature type="transmembrane region" description="Helical" evidence="3">
    <location>
        <begin position="56"/>
        <end position="74"/>
    </location>
</feature>
<dbReference type="SUPFAM" id="SSF51905">
    <property type="entry name" value="FAD/NAD(P)-binding domain"/>
    <property type="match status" value="1"/>
</dbReference>
<evidence type="ECO:0000256" key="2">
    <source>
        <dbReference type="ARBA" id="ARBA00023033"/>
    </source>
</evidence>
<sequence length="415" mass="45979">MSTNPSLGGLLVKGLQQILDSGKALPFADGVLINGQGRASFSGDQVNSGATNVLHYFQFVPSLAFVFNFVFKFFSLGNRREPNRHHHSNWLSFEVTLVRCEVAPMAATVNAKKRMHGSNLESADCFFRRCCLLHVHRLLIAGVFGICYYWIFCCFVFCSETQPCEPGDLEFLRQIKNHTYLSVAVDRRPIFIVLFVLAVADLFLDLRLQFGLHRLGIGSLVLESSDTLRTYGYAFALWSNAWKALDAIGIGHILREKHNRLSRLVSTSSVSGLPTAQLSLESDHEVRRINRKVLIETLSDELPKGTIRFSSKVVHIQDSGSFKLIHLADGNILKSKVLIGCDGVNSVVAKFLGFGRPSYAGRASIRGYVDFKGGHGFGPDFLQFFGYGVRYGVTPSDDSGVYWFYGVGKAALCGI</sequence>
<name>A0ABD3CDE5_9LAMI</name>
<keyword evidence="3" id="KW-0812">Transmembrane</keyword>
<dbReference type="Gene3D" id="3.50.50.60">
    <property type="entry name" value="FAD/NAD(P)-binding domain"/>
    <property type="match status" value="1"/>
</dbReference>
<keyword evidence="3" id="KW-0472">Membrane</keyword>
<proteinExistence type="predicted"/>
<evidence type="ECO:0000313" key="4">
    <source>
        <dbReference type="EMBL" id="KAL3627319.1"/>
    </source>
</evidence>
<keyword evidence="2" id="KW-0503">Monooxygenase</keyword>
<feature type="transmembrane region" description="Helical" evidence="3">
    <location>
        <begin position="138"/>
        <end position="158"/>
    </location>
</feature>
<accession>A0ABD3CDE5</accession>
<dbReference type="Proteomes" id="UP001632038">
    <property type="component" value="Unassembled WGS sequence"/>
</dbReference>
<keyword evidence="5" id="KW-1185">Reference proteome</keyword>
<reference evidence="5" key="1">
    <citation type="journal article" date="2024" name="IScience">
        <title>Strigolactones Initiate the Formation of Haustorium-like Structures in Castilleja.</title>
        <authorList>
            <person name="Buerger M."/>
            <person name="Peterson D."/>
            <person name="Chory J."/>
        </authorList>
    </citation>
    <scope>NUCLEOTIDE SEQUENCE [LARGE SCALE GENOMIC DNA]</scope>
</reference>
<dbReference type="GO" id="GO:0004497">
    <property type="term" value="F:monooxygenase activity"/>
    <property type="evidence" value="ECO:0007669"/>
    <property type="project" value="UniProtKB-KW"/>
</dbReference>
<dbReference type="InterPro" id="IPR036188">
    <property type="entry name" value="FAD/NAD-bd_sf"/>
</dbReference>
<evidence type="ECO:0000256" key="3">
    <source>
        <dbReference type="SAM" id="Phobius"/>
    </source>
</evidence>
<keyword evidence="1" id="KW-0560">Oxidoreductase</keyword>
<dbReference type="EMBL" id="JAVIJP010000039">
    <property type="protein sequence ID" value="KAL3627319.1"/>
    <property type="molecule type" value="Genomic_DNA"/>
</dbReference>
<evidence type="ECO:0008006" key="6">
    <source>
        <dbReference type="Google" id="ProtNLM"/>
    </source>
</evidence>